<evidence type="ECO:0000313" key="9">
    <source>
        <dbReference type="EMBL" id="KAJ8908726.1"/>
    </source>
</evidence>
<dbReference type="Proteomes" id="UP001157974">
    <property type="component" value="Unassembled WGS sequence"/>
</dbReference>
<dbReference type="InterPro" id="IPR030389">
    <property type="entry name" value="G_FEOB_dom"/>
</dbReference>
<comment type="caution">
    <text evidence="9">The sequence shown here is derived from an EMBL/GenBank/DDBJ whole genome shotgun (WGS) entry which is preliminary data.</text>
</comment>
<dbReference type="PANTHER" id="PTHR45759">
    <property type="entry name" value="NUCLEOLAR GTP-BINDING PROTEIN 1"/>
    <property type="match status" value="1"/>
</dbReference>
<dbReference type="AlphaFoldDB" id="A0AAV8V581"/>
<dbReference type="PIRSF" id="PIRSF038919">
    <property type="entry name" value="NOG1"/>
    <property type="match status" value="1"/>
</dbReference>
<comment type="similarity">
    <text evidence="6">Belongs to the TRAFAC class OBG-HflX-like GTPase superfamily. OBG GTPase family. NOG subfamily.</text>
</comment>
<feature type="compositionally biased region" description="Basic residues" evidence="7">
    <location>
        <begin position="633"/>
        <end position="645"/>
    </location>
</feature>
<keyword evidence="10" id="KW-1185">Reference proteome</keyword>
<keyword evidence="4" id="KW-0342">GTP-binding</keyword>
<dbReference type="InterPro" id="IPR041623">
    <property type="entry name" value="NOG1_N"/>
</dbReference>
<dbReference type="FunFam" id="1.20.120.1190:FF:000001">
    <property type="entry name" value="Nucleolar GTP-binding protein 1"/>
    <property type="match status" value="1"/>
</dbReference>
<keyword evidence="3" id="KW-0547">Nucleotide-binding</keyword>
<dbReference type="PROSITE" id="PS51710">
    <property type="entry name" value="G_OBG"/>
    <property type="match status" value="1"/>
</dbReference>
<feature type="domain" description="OBG-type G" evidence="8">
    <location>
        <begin position="169"/>
        <end position="353"/>
    </location>
</feature>
<dbReference type="GO" id="GO:0005730">
    <property type="term" value="C:nucleolus"/>
    <property type="evidence" value="ECO:0007669"/>
    <property type="project" value="UniProtKB-SubCell"/>
</dbReference>
<accession>A0AAV8V581</accession>
<dbReference type="InterPro" id="IPR031167">
    <property type="entry name" value="G_OBG"/>
</dbReference>
<evidence type="ECO:0000256" key="2">
    <source>
        <dbReference type="ARBA" id="ARBA00022517"/>
    </source>
</evidence>
<dbReference type="InterPro" id="IPR010674">
    <property type="entry name" value="NOG1_Rossman_fold_dom"/>
</dbReference>
<organism evidence="9 10">
    <name type="scientific">Rhodosorus marinus</name>
    <dbReference type="NCBI Taxonomy" id="101924"/>
    <lineage>
        <taxon>Eukaryota</taxon>
        <taxon>Rhodophyta</taxon>
        <taxon>Stylonematophyceae</taxon>
        <taxon>Stylonematales</taxon>
        <taxon>Stylonemataceae</taxon>
        <taxon>Rhodosorus</taxon>
    </lineage>
</organism>
<feature type="region of interest" description="Disordered" evidence="7">
    <location>
        <begin position="395"/>
        <end position="418"/>
    </location>
</feature>
<dbReference type="InterPro" id="IPR024926">
    <property type="entry name" value="NOG1"/>
</dbReference>
<sequence>MVVYNFRKIRVVPISKDFIDVGLSKTQRKTPTVVHKGYAIGRIRSFYMRKVKYTQQTFYDKLAQILEDFPNIAEMHPFYSDLLNVLYDKDHFKLALGQLAKAKTQINTIARDYLRLLKYGDSLYRCKQLKRAALGRMCTLMKRHNSSLAYLEQVRQHMSRLPSIDPSTRTLLIAGFPNVGKSSFINRVTRADLDVQPYAFTTKSLFVGHMDYKYLRWQVIDTPGILDKMLEDRNTIEMQSITALAHLRACVLFFIDPSETCGFTMAEQIKLFKSLVPLFVNKPVVLVANKTDLGWEAELGEEHKQAINDLVVDSETGSRDNESGRVADLFLKMSAQDEIGVMEVRNKACELLLKDRVESKVRNKKTQSVLGRLHVATPATVRQPHIPQSVLEQRAKMAEQNESMRDEEEDEDRTEAEDTPIRKLEKDVQWEYGGPGVYSSDWRKQYTLKDEDWRYDVIPEIVDGKNISDFVDPEIETKLEELEKEEEAREATVEMLVEDDHDLPDLDEEQMAKVKAIKEKKLMMKAKTVREKVKNRPTVSHAQRGKLQELSGKDLRSHLEDIGMDEEEVDEVSKNVLEAAGSRKRGRDEAEIPEELLLEEITRQRLDPSELQEGTRGTSGLQSSARRAEARAMKRKSQKIFKKTAKKGEGDRSIPTKKPKHLYSGKTGRGGTDRR</sequence>
<proteinExistence type="inferred from homology"/>
<dbReference type="InterPro" id="IPR006073">
    <property type="entry name" value="GTP-bd"/>
</dbReference>
<dbReference type="InterPro" id="IPR012973">
    <property type="entry name" value="NOG_C"/>
</dbReference>
<dbReference type="CDD" id="cd01897">
    <property type="entry name" value="NOG"/>
    <property type="match status" value="1"/>
</dbReference>
<dbReference type="SUPFAM" id="SSF52540">
    <property type="entry name" value="P-loop containing nucleoside triphosphate hydrolases"/>
    <property type="match status" value="1"/>
</dbReference>
<dbReference type="Pfam" id="PF08155">
    <property type="entry name" value="NOGCT"/>
    <property type="match status" value="1"/>
</dbReference>
<reference evidence="9 10" key="1">
    <citation type="journal article" date="2023" name="Nat. Commun.">
        <title>Origin of minicircular mitochondrial genomes in red algae.</title>
        <authorList>
            <person name="Lee Y."/>
            <person name="Cho C.H."/>
            <person name="Lee Y.M."/>
            <person name="Park S.I."/>
            <person name="Yang J.H."/>
            <person name="West J.A."/>
            <person name="Bhattacharya D."/>
            <person name="Yoon H.S."/>
        </authorList>
    </citation>
    <scope>NUCLEOTIDE SEQUENCE [LARGE SCALE GENOMIC DNA]</scope>
    <source>
        <strain evidence="9 10">CCMP1338</strain>
        <tissue evidence="9">Whole cell</tissue>
    </source>
</reference>
<feature type="region of interest" description="Disordered" evidence="7">
    <location>
        <begin position="529"/>
        <end position="675"/>
    </location>
</feature>
<protein>
    <recommendedName>
        <fullName evidence="6">Nucleolar GTP-binding protein 1</fullName>
    </recommendedName>
</protein>
<comment type="subcellular location">
    <subcellularLocation>
        <location evidence="1 6">Nucleus</location>
        <location evidence="1 6">Nucleolus</location>
    </subcellularLocation>
</comment>
<gene>
    <name evidence="9" type="ORF">NDN08_005431</name>
</gene>
<comment type="function">
    <text evidence="6">Involved in the biogenesis of the 60S ribosomal subunit.</text>
</comment>
<feature type="compositionally biased region" description="Basic and acidic residues" evidence="7">
    <location>
        <begin position="551"/>
        <end position="561"/>
    </location>
</feature>
<feature type="compositionally biased region" description="Acidic residues" evidence="7">
    <location>
        <begin position="405"/>
        <end position="418"/>
    </location>
</feature>
<evidence type="ECO:0000256" key="6">
    <source>
        <dbReference type="PIRNR" id="PIRNR038919"/>
    </source>
</evidence>
<evidence type="ECO:0000256" key="3">
    <source>
        <dbReference type="ARBA" id="ARBA00022741"/>
    </source>
</evidence>
<name>A0AAV8V581_9RHOD</name>
<evidence type="ECO:0000256" key="1">
    <source>
        <dbReference type="ARBA" id="ARBA00004604"/>
    </source>
</evidence>
<dbReference type="InterPro" id="IPR027417">
    <property type="entry name" value="P-loop_NTPase"/>
</dbReference>
<dbReference type="GO" id="GO:0042254">
    <property type="term" value="P:ribosome biogenesis"/>
    <property type="evidence" value="ECO:0007669"/>
    <property type="project" value="UniProtKB-KW"/>
</dbReference>
<dbReference type="Gene3D" id="3.40.50.300">
    <property type="entry name" value="P-loop containing nucleotide triphosphate hydrolases"/>
    <property type="match status" value="1"/>
</dbReference>
<dbReference type="Pfam" id="PF06858">
    <property type="entry name" value="NOG1"/>
    <property type="match status" value="1"/>
</dbReference>
<feature type="compositionally biased region" description="Basic and acidic residues" evidence="7">
    <location>
        <begin position="395"/>
        <end position="404"/>
    </location>
</feature>
<keyword evidence="5 6" id="KW-0539">Nucleus</keyword>
<dbReference type="Pfam" id="PF17835">
    <property type="entry name" value="NOG1_N"/>
    <property type="match status" value="1"/>
</dbReference>
<evidence type="ECO:0000256" key="7">
    <source>
        <dbReference type="SAM" id="MobiDB-lite"/>
    </source>
</evidence>
<evidence type="ECO:0000259" key="8">
    <source>
        <dbReference type="PROSITE" id="PS51710"/>
    </source>
</evidence>
<dbReference type="PRINTS" id="PR00326">
    <property type="entry name" value="GTP1OBG"/>
</dbReference>
<keyword evidence="2 6" id="KW-0690">Ribosome biogenesis</keyword>
<dbReference type="GO" id="GO:0005525">
    <property type="term" value="F:GTP binding"/>
    <property type="evidence" value="ECO:0007669"/>
    <property type="project" value="UniProtKB-KW"/>
</dbReference>
<dbReference type="Pfam" id="PF02421">
    <property type="entry name" value="FeoB_N"/>
    <property type="match status" value="1"/>
</dbReference>
<dbReference type="Gene3D" id="1.20.120.1190">
    <property type="match status" value="1"/>
</dbReference>
<evidence type="ECO:0000256" key="4">
    <source>
        <dbReference type="ARBA" id="ARBA00023134"/>
    </source>
</evidence>
<evidence type="ECO:0000256" key="5">
    <source>
        <dbReference type="ARBA" id="ARBA00023242"/>
    </source>
</evidence>
<evidence type="ECO:0000313" key="10">
    <source>
        <dbReference type="Proteomes" id="UP001157974"/>
    </source>
</evidence>
<dbReference type="EMBL" id="JAMWBK010000001">
    <property type="protein sequence ID" value="KAJ8908726.1"/>
    <property type="molecule type" value="Genomic_DNA"/>
</dbReference>